<proteinExistence type="predicted"/>
<organism evidence="1 2">
    <name type="scientific">Mongoliitalea lutea</name>
    <dbReference type="NCBI Taxonomy" id="849756"/>
    <lineage>
        <taxon>Bacteria</taxon>
        <taxon>Pseudomonadati</taxon>
        <taxon>Bacteroidota</taxon>
        <taxon>Cytophagia</taxon>
        <taxon>Cytophagales</taxon>
        <taxon>Cyclobacteriaceae</taxon>
        <taxon>Mongoliitalea</taxon>
    </lineage>
</organism>
<evidence type="ECO:0000313" key="2">
    <source>
        <dbReference type="Proteomes" id="UP000642809"/>
    </source>
</evidence>
<reference evidence="1" key="2">
    <citation type="submission" date="2020-09" db="EMBL/GenBank/DDBJ databases">
        <authorList>
            <person name="Sun Q."/>
            <person name="Kim S."/>
        </authorList>
    </citation>
    <scope>NUCLEOTIDE SEQUENCE</scope>
    <source>
        <strain evidence="1">KCTC 23224</strain>
    </source>
</reference>
<name>A0A8J3G5E8_9BACT</name>
<dbReference type="EMBL" id="BMYF01000011">
    <property type="protein sequence ID" value="GHB39014.1"/>
    <property type="molecule type" value="Genomic_DNA"/>
</dbReference>
<dbReference type="AlphaFoldDB" id="A0A8J3G5E8"/>
<keyword evidence="2" id="KW-1185">Reference proteome</keyword>
<dbReference type="RefSeq" id="WP_189581685.1">
    <property type="nucleotide sequence ID" value="NZ_BMYF01000011.1"/>
</dbReference>
<gene>
    <name evidence="1" type="ORF">GCM10008106_20280</name>
</gene>
<evidence type="ECO:0008006" key="3">
    <source>
        <dbReference type="Google" id="ProtNLM"/>
    </source>
</evidence>
<evidence type="ECO:0000313" key="1">
    <source>
        <dbReference type="EMBL" id="GHB39014.1"/>
    </source>
</evidence>
<accession>A0A8J3G5E8</accession>
<protein>
    <recommendedName>
        <fullName evidence="3">Outer membrane protein beta-barrel domain-containing protein</fullName>
    </recommendedName>
</protein>
<reference evidence="1" key="1">
    <citation type="journal article" date="2014" name="Int. J. Syst. Evol. Microbiol.">
        <title>Complete genome sequence of Corynebacterium casei LMG S-19264T (=DSM 44701T), isolated from a smear-ripened cheese.</title>
        <authorList>
            <consortium name="US DOE Joint Genome Institute (JGI-PGF)"/>
            <person name="Walter F."/>
            <person name="Albersmeier A."/>
            <person name="Kalinowski J."/>
            <person name="Ruckert C."/>
        </authorList>
    </citation>
    <scope>NUCLEOTIDE SEQUENCE</scope>
    <source>
        <strain evidence="1">KCTC 23224</strain>
    </source>
</reference>
<dbReference type="InterPro" id="IPR011250">
    <property type="entry name" value="OMP/PagP_B-barrel"/>
</dbReference>
<dbReference type="SUPFAM" id="SSF56925">
    <property type="entry name" value="OMPA-like"/>
    <property type="match status" value="1"/>
</dbReference>
<dbReference type="Proteomes" id="UP000642809">
    <property type="component" value="Unassembled WGS sequence"/>
</dbReference>
<sequence length="275" mass="31004">MNKIYLLLGFYYLVNTTCFSQQELLNKFRLEIEVGSSIPIGAFSNSSVEPSLDQNFNQENPYREFRGFVKKEGGQAQTGASLGITLAYTISPSFYFSLNYSRFTNPVDVSPQEDYFVANLQDRADSFGNEFQILGSLESENYQANGWYGGFGYRKVIGAWSFFGEAYVGVNHMVFPFYTWTFDSPGPITILRPASFAERSVPDKLPALLYGLGVGIEKSISNRIGINLKFKYLTSDHSHEYWTVPLVGSRNFEIKDEINFTVFTASGGISYKLTK</sequence>
<comment type="caution">
    <text evidence="1">The sequence shown here is derived from an EMBL/GenBank/DDBJ whole genome shotgun (WGS) entry which is preliminary data.</text>
</comment>